<dbReference type="PROSITE" id="PS50112">
    <property type="entry name" value="PAS"/>
    <property type="match status" value="1"/>
</dbReference>
<dbReference type="CDD" id="cd00130">
    <property type="entry name" value="PAS"/>
    <property type="match status" value="1"/>
</dbReference>
<evidence type="ECO:0000256" key="7">
    <source>
        <dbReference type="ARBA" id="ARBA00022777"/>
    </source>
</evidence>
<dbReference type="Gene3D" id="3.30.565.10">
    <property type="entry name" value="Histidine kinase-like ATPase, C-terminal domain"/>
    <property type="match status" value="1"/>
</dbReference>
<dbReference type="Pfam" id="PF00072">
    <property type="entry name" value="Response_reg"/>
    <property type="match status" value="1"/>
</dbReference>
<dbReference type="CDD" id="cd00156">
    <property type="entry name" value="REC"/>
    <property type="match status" value="1"/>
</dbReference>
<dbReference type="EMBL" id="ABCS01000033">
    <property type="protein sequence ID" value="EDM78224.1"/>
    <property type="molecule type" value="Genomic_DNA"/>
</dbReference>
<dbReference type="InterPro" id="IPR004358">
    <property type="entry name" value="Sig_transdc_His_kin-like_C"/>
</dbReference>
<evidence type="ECO:0000259" key="14">
    <source>
        <dbReference type="PROSITE" id="PS50112"/>
    </source>
</evidence>
<dbReference type="InterPro" id="IPR036097">
    <property type="entry name" value="HisK_dim/P_sf"/>
</dbReference>
<reference evidence="17 18" key="1">
    <citation type="submission" date="2007-06" db="EMBL/GenBank/DDBJ databases">
        <authorList>
            <person name="Shimkets L."/>
            <person name="Ferriera S."/>
            <person name="Johnson J."/>
            <person name="Kravitz S."/>
            <person name="Beeson K."/>
            <person name="Sutton G."/>
            <person name="Rogers Y.-H."/>
            <person name="Friedman R."/>
            <person name="Frazier M."/>
            <person name="Venter J.C."/>
        </authorList>
    </citation>
    <scope>NUCLEOTIDE SEQUENCE [LARGE SCALE GENOMIC DNA]</scope>
    <source>
        <strain evidence="17 18">SIR-1</strain>
    </source>
</reference>
<evidence type="ECO:0000256" key="10">
    <source>
        <dbReference type="PROSITE-ProRule" id="PRU00169"/>
    </source>
</evidence>
<dbReference type="InterPro" id="IPR003594">
    <property type="entry name" value="HATPase_dom"/>
</dbReference>
<evidence type="ECO:0000256" key="3">
    <source>
        <dbReference type="ARBA" id="ARBA00012438"/>
    </source>
</evidence>
<dbReference type="InterPro" id="IPR011006">
    <property type="entry name" value="CheY-like_superfamily"/>
</dbReference>
<dbReference type="SUPFAM" id="SSF55874">
    <property type="entry name" value="ATPase domain of HSP90 chaperone/DNA topoisomerase II/histidine kinase"/>
    <property type="match status" value="1"/>
</dbReference>
<proteinExistence type="predicted"/>
<keyword evidence="11" id="KW-0812">Transmembrane</keyword>
<evidence type="ECO:0000256" key="2">
    <source>
        <dbReference type="ARBA" id="ARBA00004370"/>
    </source>
</evidence>
<comment type="subcellular location">
    <subcellularLocation>
        <location evidence="2">Membrane</location>
    </subcellularLocation>
</comment>
<evidence type="ECO:0000313" key="17">
    <source>
        <dbReference type="EMBL" id="EDM78224.1"/>
    </source>
</evidence>
<evidence type="ECO:0000256" key="11">
    <source>
        <dbReference type="SAM" id="Phobius"/>
    </source>
</evidence>
<dbReference type="RefSeq" id="WP_006972585.1">
    <property type="nucleotide sequence ID" value="NZ_ABCS01000033.1"/>
</dbReference>
<dbReference type="SMART" id="SM00448">
    <property type="entry name" value="REC"/>
    <property type="match status" value="1"/>
</dbReference>
<feature type="domain" description="Response regulatory" evidence="13">
    <location>
        <begin position="785"/>
        <end position="901"/>
    </location>
</feature>
<dbReference type="PRINTS" id="PR00344">
    <property type="entry name" value="BCTRLSENSOR"/>
</dbReference>
<feature type="domain" description="Histidine kinase" evidence="12">
    <location>
        <begin position="539"/>
        <end position="764"/>
    </location>
</feature>
<dbReference type="Pfam" id="PF08448">
    <property type="entry name" value="PAS_4"/>
    <property type="match status" value="1"/>
</dbReference>
<dbReference type="NCBIfam" id="TIGR00229">
    <property type="entry name" value="sensory_box"/>
    <property type="match status" value="1"/>
</dbReference>
<dbReference type="InterPro" id="IPR036890">
    <property type="entry name" value="HATPase_C_sf"/>
</dbReference>
<keyword evidence="8" id="KW-0067">ATP-binding</keyword>
<keyword evidence="5" id="KW-0808">Transferase</keyword>
<keyword evidence="6" id="KW-0547">Nucleotide-binding</keyword>
<keyword evidence="18" id="KW-1185">Reference proteome</keyword>
<dbReference type="OrthoDB" id="9806821at2"/>
<feature type="modified residue" description="4-aspartylphosphate" evidence="10">
    <location>
        <position position="836"/>
    </location>
</feature>
<evidence type="ECO:0000256" key="8">
    <source>
        <dbReference type="ARBA" id="ARBA00022840"/>
    </source>
</evidence>
<comment type="catalytic activity">
    <reaction evidence="1">
        <text>ATP + protein L-histidine = ADP + protein N-phospho-L-histidine.</text>
        <dbReference type="EC" id="2.7.13.3"/>
    </reaction>
</comment>
<dbReference type="GO" id="GO:0016020">
    <property type="term" value="C:membrane"/>
    <property type="evidence" value="ECO:0007669"/>
    <property type="project" value="UniProtKB-SubCell"/>
</dbReference>
<protein>
    <recommendedName>
        <fullName evidence="3">histidine kinase</fullName>
        <ecNumber evidence="3">2.7.13.3</ecNumber>
    </recommendedName>
</protein>
<dbReference type="AlphaFoldDB" id="A6G790"/>
<dbReference type="Proteomes" id="UP000005801">
    <property type="component" value="Unassembled WGS sequence"/>
</dbReference>
<name>A6G790_9BACT</name>
<dbReference type="PANTHER" id="PTHR43065:SF46">
    <property type="entry name" value="C4-DICARBOXYLATE TRANSPORT SENSOR PROTEIN DCTB"/>
    <property type="match status" value="1"/>
</dbReference>
<feature type="transmembrane region" description="Helical" evidence="11">
    <location>
        <begin position="317"/>
        <end position="337"/>
    </location>
</feature>
<dbReference type="SUPFAM" id="SSF52172">
    <property type="entry name" value="CheY-like"/>
    <property type="match status" value="1"/>
</dbReference>
<dbReference type="InterPro" id="IPR003661">
    <property type="entry name" value="HisK_dim/P_dom"/>
</dbReference>
<dbReference type="SMART" id="SM00091">
    <property type="entry name" value="PAS"/>
    <property type="match status" value="1"/>
</dbReference>
<dbReference type="SUPFAM" id="SSF55785">
    <property type="entry name" value="PYP-like sensor domain (PAS domain)"/>
    <property type="match status" value="1"/>
</dbReference>
<comment type="caution">
    <text evidence="17">The sequence shown here is derived from an EMBL/GenBank/DDBJ whole genome shotgun (WGS) entry which is preliminary data.</text>
</comment>
<dbReference type="InterPro" id="IPR001789">
    <property type="entry name" value="Sig_transdc_resp-reg_receiver"/>
</dbReference>
<dbReference type="InterPro" id="IPR013656">
    <property type="entry name" value="PAS_4"/>
</dbReference>
<dbReference type="PROSITE" id="PS50885">
    <property type="entry name" value="HAMP"/>
    <property type="match status" value="1"/>
</dbReference>
<dbReference type="Pfam" id="PF00512">
    <property type="entry name" value="HisKA"/>
    <property type="match status" value="1"/>
</dbReference>
<dbReference type="SMART" id="SM00304">
    <property type="entry name" value="HAMP"/>
    <property type="match status" value="1"/>
</dbReference>
<dbReference type="SUPFAM" id="SSF158472">
    <property type="entry name" value="HAMP domain-like"/>
    <property type="match status" value="1"/>
</dbReference>
<evidence type="ECO:0000313" key="18">
    <source>
        <dbReference type="Proteomes" id="UP000005801"/>
    </source>
</evidence>
<dbReference type="Gene3D" id="3.40.50.2300">
    <property type="match status" value="1"/>
</dbReference>
<evidence type="ECO:0000256" key="9">
    <source>
        <dbReference type="ARBA" id="ARBA00023012"/>
    </source>
</evidence>
<evidence type="ECO:0000256" key="5">
    <source>
        <dbReference type="ARBA" id="ARBA00022679"/>
    </source>
</evidence>
<dbReference type="GO" id="GO:0005524">
    <property type="term" value="F:ATP binding"/>
    <property type="evidence" value="ECO:0007669"/>
    <property type="project" value="UniProtKB-KW"/>
</dbReference>
<keyword evidence="9" id="KW-0902">Two-component regulatory system</keyword>
<dbReference type="SMART" id="SM00388">
    <property type="entry name" value="HisKA"/>
    <property type="match status" value="1"/>
</dbReference>
<dbReference type="InterPro" id="IPR035965">
    <property type="entry name" value="PAS-like_dom_sf"/>
</dbReference>
<dbReference type="Pfam" id="PF00672">
    <property type="entry name" value="HAMP"/>
    <property type="match status" value="1"/>
</dbReference>
<dbReference type="eggNOG" id="COG0840">
    <property type="taxonomic scope" value="Bacteria"/>
</dbReference>
<evidence type="ECO:0000259" key="13">
    <source>
        <dbReference type="PROSITE" id="PS50110"/>
    </source>
</evidence>
<dbReference type="EC" id="2.7.13.3" evidence="3"/>
<keyword evidence="4 10" id="KW-0597">Phosphoprotein</keyword>
<feature type="domain" description="PAC" evidence="15">
    <location>
        <begin position="475"/>
        <end position="526"/>
    </location>
</feature>
<feature type="domain" description="PAS" evidence="14">
    <location>
        <begin position="403"/>
        <end position="443"/>
    </location>
</feature>
<dbReference type="InterPro" id="IPR000700">
    <property type="entry name" value="PAS-assoc_C"/>
</dbReference>
<dbReference type="PROSITE" id="PS50109">
    <property type="entry name" value="HIS_KIN"/>
    <property type="match status" value="1"/>
</dbReference>
<accession>A6G790</accession>
<dbReference type="InterPro" id="IPR003660">
    <property type="entry name" value="HAMP_dom"/>
</dbReference>
<gene>
    <name evidence="17" type="ORF">PPSIR1_08566</name>
</gene>
<dbReference type="Gene3D" id="3.30.450.20">
    <property type="entry name" value="PAS domain"/>
    <property type="match status" value="2"/>
</dbReference>
<keyword evidence="7 17" id="KW-0418">Kinase</keyword>
<evidence type="ECO:0000259" key="12">
    <source>
        <dbReference type="PROSITE" id="PS50109"/>
    </source>
</evidence>
<keyword evidence="11" id="KW-1133">Transmembrane helix</keyword>
<dbReference type="Gene3D" id="6.10.340.10">
    <property type="match status" value="1"/>
</dbReference>
<evidence type="ECO:0000256" key="1">
    <source>
        <dbReference type="ARBA" id="ARBA00000085"/>
    </source>
</evidence>
<sequence length="920" mass="100279">MVSARLERESLETIENYALERGRHEQELFVQTEAIQAQLAAEFEAALARRGEGAGPEFTERFFEDERGVTRNRASTFGDPGRAQLWARRGVELDPELQRELLVGHDLVQRYGPGLSLRSLNIYVVNSANAITYYWPSAADWATGVDPDLDLHDEEFFAVGTPARDPSREPAWTRMYRDHYGPWMVSCETPIDIGGRHVANVGMDITLDELVESSVNETLPGTHNLIIREDGRLIMGPELYADHGDASLDIEIRASEHPGLAETLRLARSLGPGEHLAFNAVTDEYLAITRIAGPGWFLIVVLPGDLVRARASGPTKIVLALGVVSLLFEFLLVFLVLRRNVGDPLAELTAASEALARGERDAPLPTRRDDELGDLAAAFGRMRDTVELKTHELVAEVEARREGEALLQAILDHTPAVIFIKDLEGRYLLTNRRWHELFGNRPELEGLSDVDFLPPAVAERMQANDREVLLAGEPMQFEERVVSDAGEGTYITVKFPLPSPTGELGALCGIATDISARIELEDQLRHSQKMDALGQLAGGVAHDFNNLLTVIFGQSELLVAELEGNAEAQEDLGVVLEAAERARWLTGQLLAFSRRELYNAEVFDLREVVEQSRSLLRRLLSEDIEIALSEDGDDGEPLMIRADRGQVEQLLLNLATNARDAMPEGGRLGLALRRIVLDADDERGLALAPGPHVLLSVSDTGVGMDEATRARAMEPFFTTKAAGRGTGLGLAIVYGVAKQTGGVIDIDSALGVGTRIDVYLPEAKGAAKPRVEASDELEGARPGETVLVLEDSEVVGRVTARSLENFGYTVLLASDGRQALERVRAYPGTIDLLLSDILMPGLSGPDAAAELRKLRPELAVLYMTGHIDDERVSIEALGADAEILPKPFRQAELAARVRAALDGKAGKAGRGAQAGRSESV</sequence>
<dbReference type="PANTHER" id="PTHR43065">
    <property type="entry name" value="SENSOR HISTIDINE KINASE"/>
    <property type="match status" value="1"/>
</dbReference>
<dbReference type="SMART" id="SM00387">
    <property type="entry name" value="HATPase_c"/>
    <property type="match status" value="1"/>
</dbReference>
<dbReference type="eggNOG" id="COG4191">
    <property type="taxonomic scope" value="Bacteria"/>
</dbReference>
<evidence type="ECO:0000259" key="15">
    <source>
        <dbReference type="PROSITE" id="PS50113"/>
    </source>
</evidence>
<dbReference type="InterPro" id="IPR005467">
    <property type="entry name" value="His_kinase_dom"/>
</dbReference>
<keyword evidence="11" id="KW-0472">Membrane</keyword>
<evidence type="ECO:0000256" key="4">
    <source>
        <dbReference type="ARBA" id="ARBA00022553"/>
    </source>
</evidence>
<evidence type="ECO:0000256" key="6">
    <source>
        <dbReference type="ARBA" id="ARBA00022741"/>
    </source>
</evidence>
<dbReference type="SUPFAM" id="SSF47384">
    <property type="entry name" value="Homodimeric domain of signal transducing histidine kinase"/>
    <property type="match status" value="1"/>
</dbReference>
<dbReference type="PROSITE" id="PS50113">
    <property type="entry name" value="PAC"/>
    <property type="match status" value="1"/>
</dbReference>
<dbReference type="InterPro" id="IPR000014">
    <property type="entry name" value="PAS"/>
</dbReference>
<feature type="domain" description="HAMP" evidence="16">
    <location>
        <begin position="339"/>
        <end position="391"/>
    </location>
</feature>
<dbReference type="GO" id="GO:0000155">
    <property type="term" value="F:phosphorelay sensor kinase activity"/>
    <property type="evidence" value="ECO:0007669"/>
    <property type="project" value="InterPro"/>
</dbReference>
<dbReference type="PROSITE" id="PS50110">
    <property type="entry name" value="RESPONSE_REGULATORY"/>
    <property type="match status" value="1"/>
</dbReference>
<dbReference type="CDD" id="cd00082">
    <property type="entry name" value="HisKA"/>
    <property type="match status" value="1"/>
</dbReference>
<dbReference type="Pfam" id="PF02518">
    <property type="entry name" value="HATPase_c"/>
    <property type="match status" value="1"/>
</dbReference>
<dbReference type="Gene3D" id="1.10.287.130">
    <property type="match status" value="1"/>
</dbReference>
<organism evidence="17 18">
    <name type="scientific">Plesiocystis pacifica SIR-1</name>
    <dbReference type="NCBI Taxonomy" id="391625"/>
    <lineage>
        <taxon>Bacteria</taxon>
        <taxon>Pseudomonadati</taxon>
        <taxon>Myxococcota</taxon>
        <taxon>Polyangia</taxon>
        <taxon>Nannocystales</taxon>
        <taxon>Nannocystaceae</taxon>
        <taxon>Plesiocystis</taxon>
    </lineage>
</organism>
<dbReference type="STRING" id="391625.PPSIR1_08566"/>
<dbReference type="CDD" id="cd06225">
    <property type="entry name" value="HAMP"/>
    <property type="match status" value="1"/>
</dbReference>
<evidence type="ECO:0000259" key="16">
    <source>
        <dbReference type="PROSITE" id="PS50885"/>
    </source>
</evidence>